<evidence type="ECO:0000313" key="1">
    <source>
        <dbReference type="EMBL" id="MDR5900465.1"/>
    </source>
</evidence>
<evidence type="ECO:0000313" key="2">
    <source>
        <dbReference type="Proteomes" id="UP001254564"/>
    </source>
</evidence>
<keyword evidence="2" id="KW-1185">Reference proteome</keyword>
<organism evidence="1 2">
    <name type="scientific">Vreelandella vilamensis</name>
    <dbReference type="NCBI Taxonomy" id="531309"/>
    <lineage>
        <taxon>Bacteria</taxon>
        <taxon>Pseudomonadati</taxon>
        <taxon>Pseudomonadota</taxon>
        <taxon>Gammaproteobacteria</taxon>
        <taxon>Oceanospirillales</taxon>
        <taxon>Halomonadaceae</taxon>
        <taxon>Vreelandella</taxon>
    </lineage>
</organism>
<protein>
    <submittedName>
        <fullName evidence="1">Uncharacterized protein</fullName>
    </submittedName>
</protein>
<accession>A0ABU1H833</accession>
<name>A0ABU1H833_9GAMM</name>
<dbReference type="Proteomes" id="UP001254564">
    <property type="component" value="Unassembled WGS sequence"/>
</dbReference>
<gene>
    <name evidence="1" type="ORF">QC823_15990</name>
</gene>
<reference evidence="1 2" key="1">
    <citation type="submission" date="2023-04" db="EMBL/GenBank/DDBJ databases">
        <title>A long-awaited taxogenomic arrangement of the family Halomonadaceae.</title>
        <authorList>
            <person name="De La Haba R."/>
            <person name="Chuvochina M."/>
            <person name="Wittouck S."/>
            <person name="Arahal D.R."/>
            <person name="Sanchez-Porro C."/>
            <person name="Hugenholtz P."/>
            <person name="Ventosa A."/>
        </authorList>
    </citation>
    <scope>NUCLEOTIDE SEQUENCE [LARGE SCALE GENOMIC DNA]</scope>
    <source>
        <strain evidence="1 2">DSM 21020</strain>
    </source>
</reference>
<sequence length="257" mass="29683">MLYGYYRRVGVYMMQEAFRLLGCEQRQEDVDLVKATLTSLPEWHAARPYVSSATDLSYDAGIVDTFLHPQDRAYTVPQLMDFAAQAGLGFWDWADRLAYNAEAGVPEGHPLHARLPHLSEVDRWAVMEIIAQTRGTHRFILARPERMKTVPPVDFTTDDYLKWVPRVRHLLEVVHPEDKATGRLARLKRDWHEFDLTPEETLLVKYVNGEHTVADILGLIKTQDRVDLSQNVARAFFARMYDQGHFLFHHAGAHYQP</sequence>
<dbReference type="RefSeq" id="WP_309657340.1">
    <property type="nucleotide sequence ID" value="NZ_JARWAN010000049.1"/>
</dbReference>
<dbReference type="EMBL" id="JARWAN010000049">
    <property type="protein sequence ID" value="MDR5900465.1"/>
    <property type="molecule type" value="Genomic_DNA"/>
</dbReference>
<comment type="caution">
    <text evidence="1">The sequence shown here is derived from an EMBL/GenBank/DDBJ whole genome shotgun (WGS) entry which is preliminary data.</text>
</comment>
<proteinExistence type="predicted"/>